<dbReference type="AlphaFoldDB" id="A0A5C5ZY76"/>
<dbReference type="EMBL" id="SJPN01000013">
    <property type="protein sequence ID" value="TWT91968.1"/>
    <property type="molecule type" value="Genomic_DNA"/>
</dbReference>
<accession>A0A5C5ZY76</accession>
<evidence type="ECO:0000313" key="2">
    <source>
        <dbReference type="Proteomes" id="UP000320176"/>
    </source>
</evidence>
<gene>
    <name evidence="1" type="ORF">Pla52n_64410</name>
</gene>
<protein>
    <submittedName>
        <fullName evidence="1">Uncharacterized protein</fullName>
    </submittedName>
</protein>
<sequence>MKADDEIGCAEELRDEIDEQLRTHGKIHKKTFRKIV</sequence>
<proteinExistence type="predicted"/>
<comment type="caution">
    <text evidence="1">The sequence shown here is derived from an EMBL/GenBank/DDBJ whole genome shotgun (WGS) entry which is preliminary data.</text>
</comment>
<evidence type="ECO:0000313" key="1">
    <source>
        <dbReference type="EMBL" id="TWT91968.1"/>
    </source>
</evidence>
<dbReference type="Proteomes" id="UP000320176">
    <property type="component" value="Unassembled WGS sequence"/>
</dbReference>
<organism evidence="1 2">
    <name type="scientific">Stieleria varia</name>
    <dbReference type="NCBI Taxonomy" id="2528005"/>
    <lineage>
        <taxon>Bacteria</taxon>
        <taxon>Pseudomonadati</taxon>
        <taxon>Planctomycetota</taxon>
        <taxon>Planctomycetia</taxon>
        <taxon>Pirellulales</taxon>
        <taxon>Pirellulaceae</taxon>
        <taxon>Stieleria</taxon>
    </lineage>
</organism>
<name>A0A5C5ZY76_9BACT</name>
<reference evidence="1 2" key="1">
    <citation type="submission" date="2019-02" db="EMBL/GenBank/DDBJ databases">
        <title>Deep-cultivation of Planctomycetes and their phenomic and genomic characterization uncovers novel biology.</title>
        <authorList>
            <person name="Wiegand S."/>
            <person name="Jogler M."/>
            <person name="Boedeker C."/>
            <person name="Pinto D."/>
            <person name="Vollmers J."/>
            <person name="Rivas-Marin E."/>
            <person name="Kohn T."/>
            <person name="Peeters S.H."/>
            <person name="Heuer A."/>
            <person name="Rast P."/>
            <person name="Oberbeckmann S."/>
            <person name="Bunk B."/>
            <person name="Jeske O."/>
            <person name="Meyerdierks A."/>
            <person name="Storesund J.E."/>
            <person name="Kallscheuer N."/>
            <person name="Luecker S."/>
            <person name="Lage O.M."/>
            <person name="Pohl T."/>
            <person name="Merkel B.J."/>
            <person name="Hornburger P."/>
            <person name="Mueller R.-W."/>
            <person name="Bruemmer F."/>
            <person name="Labrenz M."/>
            <person name="Spormann A.M."/>
            <person name="Op Den Camp H."/>
            <person name="Overmann J."/>
            <person name="Amann R."/>
            <person name="Jetten M.S.M."/>
            <person name="Mascher T."/>
            <person name="Medema M.H."/>
            <person name="Devos D.P."/>
            <person name="Kaster A.-K."/>
            <person name="Ovreas L."/>
            <person name="Rohde M."/>
            <person name="Galperin M.Y."/>
            <person name="Jogler C."/>
        </authorList>
    </citation>
    <scope>NUCLEOTIDE SEQUENCE [LARGE SCALE GENOMIC DNA]</scope>
    <source>
        <strain evidence="1 2">Pla52n</strain>
    </source>
</reference>
<keyword evidence="2" id="KW-1185">Reference proteome</keyword>